<reference evidence="2" key="1">
    <citation type="submission" date="2018-02" db="EMBL/GenBank/DDBJ databases">
        <title>Rhizophora mucronata_Transcriptome.</title>
        <authorList>
            <person name="Meera S.P."/>
            <person name="Sreeshan A."/>
            <person name="Augustine A."/>
        </authorList>
    </citation>
    <scope>NUCLEOTIDE SEQUENCE</scope>
    <source>
        <tissue evidence="2">Leaf</tissue>
    </source>
</reference>
<dbReference type="AlphaFoldDB" id="A0A2P2QRG0"/>
<accession>A0A2P2QRG0</accession>
<feature type="chain" id="PRO_5015188622" evidence="1">
    <location>
        <begin position="20"/>
        <end position="44"/>
    </location>
</feature>
<keyword evidence="1" id="KW-0732">Signal</keyword>
<name>A0A2P2QRG0_RHIMU</name>
<proteinExistence type="predicted"/>
<evidence type="ECO:0000256" key="1">
    <source>
        <dbReference type="SAM" id="SignalP"/>
    </source>
</evidence>
<dbReference type="EMBL" id="GGEC01089083">
    <property type="protein sequence ID" value="MBX69567.1"/>
    <property type="molecule type" value="Transcribed_RNA"/>
</dbReference>
<protein>
    <submittedName>
        <fullName evidence="2">Uncharacterized protein</fullName>
    </submittedName>
</protein>
<organism evidence="2">
    <name type="scientific">Rhizophora mucronata</name>
    <name type="common">Asiatic mangrove</name>
    <dbReference type="NCBI Taxonomy" id="61149"/>
    <lineage>
        <taxon>Eukaryota</taxon>
        <taxon>Viridiplantae</taxon>
        <taxon>Streptophyta</taxon>
        <taxon>Embryophyta</taxon>
        <taxon>Tracheophyta</taxon>
        <taxon>Spermatophyta</taxon>
        <taxon>Magnoliopsida</taxon>
        <taxon>eudicotyledons</taxon>
        <taxon>Gunneridae</taxon>
        <taxon>Pentapetalae</taxon>
        <taxon>rosids</taxon>
        <taxon>fabids</taxon>
        <taxon>Malpighiales</taxon>
        <taxon>Rhizophoraceae</taxon>
        <taxon>Rhizophora</taxon>
    </lineage>
</organism>
<evidence type="ECO:0000313" key="2">
    <source>
        <dbReference type="EMBL" id="MBX69567.1"/>
    </source>
</evidence>
<feature type="signal peptide" evidence="1">
    <location>
        <begin position="1"/>
        <end position="19"/>
    </location>
</feature>
<sequence>MSSSCLGFYLLFFFLTTDHFFCVTLPLFSGNASLDLIQKICSKK</sequence>